<dbReference type="Pfam" id="PF00644">
    <property type="entry name" value="PARP"/>
    <property type="match status" value="1"/>
</dbReference>
<evidence type="ECO:0000313" key="2">
    <source>
        <dbReference type="EMBL" id="EGN91895.1"/>
    </source>
</evidence>
<organism evidence="3">
    <name type="scientific">Serpula lacrymans var. lacrymans (strain S7.3)</name>
    <name type="common">Dry rot fungus</name>
    <dbReference type="NCBI Taxonomy" id="936435"/>
    <lineage>
        <taxon>Eukaryota</taxon>
        <taxon>Fungi</taxon>
        <taxon>Dikarya</taxon>
        <taxon>Basidiomycota</taxon>
        <taxon>Agaricomycotina</taxon>
        <taxon>Agaricomycetes</taxon>
        <taxon>Agaricomycetidae</taxon>
        <taxon>Boletales</taxon>
        <taxon>Coniophorineae</taxon>
        <taxon>Serpulaceae</taxon>
        <taxon>Serpula</taxon>
    </lineage>
</organism>
<evidence type="ECO:0000313" key="3">
    <source>
        <dbReference type="Proteomes" id="UP000008063"/>
    </source>
</evidence>
<dbReference type="OrthoDB" id="9514740at2759"/>
<dbReference type="InterPro" id="IPR012317">
    <property type="entry name" value="Poly(ADP-ribose)pol_cat_dom"/>
</dbReference>
<protein>
    <recommendedName>
        <fullName evidence="1">PARP catalytic domain-containing protein</fullName>
    </recommendedName>
</protein>
<dbReference type="SUPFAM" id="SSF56399">
    <property type="entry name" value="ADP-ribosylation"/>
    <property type="match status" value="1"/>
</dbReference>
<dbReference type="PANTHER" id="PTHR31681:SF3">
    <property type="entry name" value="OS04G0690100 PROTEIN"/>
    <property type="match status" value="1"/>
</dbReference>
<dbReference type="Gene3D" id="6.20.320.10">
    <property type="match status" value="1"/>
</dbReference>
<dbReference type="EMBL" id="GL945526">
    <property type="protein sequence ID" value="EGN91895.1"/>
    <property type="molecule type" value="Genomic_DNA"/>
</dbReference>
<gene>
    <name evidence="2" type="ORF">SERLA73DRAFT_118039</name>
</gene>
<accession>F8QIH0</accession>
<reference evidence="3" key="1">
    <citation type="journal article" date="2011" name="Science">
        <title>The plant cell wall-decomposing machinery underlies the functional diversity of forest fungi.</title>
        <authorList>
            <person name="Eastwood D.C."/>
            <person name="Floudas D."/>
            <person name="Binder M."/>
            <person name="Majcherczyk A."/>
            <person name="Schneider P."/>
            <person name="Aerts A."/>
            <person name="Asiegbu F.O."/>
            <person name="Baker S.E."/>
            <person name="Barry K."/>
            <person name="Bendiksby M."/>
            <person name="Blumentritt M."/>
            <person name="Coutinho P.M."/>
            <person name="Cullen D."/>
            <person name="de Vries R.P."/>
            <person name="Gathman A."/>
            <person name="Goodell B."/>
            <person name="Henrissat B."/>
            <person name="Ihrmark K."/>
            <person name="Kauserud H."/>
            <person name="Kohler A."/>
            <person name="LaButti K."/>
            <person name="Lapidus A."/>
            <person name="Lavin J.L."/>
            <person name="Lee Y.-H."/>
            <person name="Lindquist E."/>
            <person name="Lilly W."/>
            <person name="Lucas S."/>
            <person name="Morin E."/>
            <person name="Murat C."/>
            <person name="Oguiza J.A."/>
            <person name="Park J."/>
            <person name="Pisabarro A.G."/>
            <person name="Riley R."/>
            <person name="Rosling A."/>
            <person name="Salamov A."/>
            <person name="Schmidt O."/>
            <person name="Schmutz J."/>
            <person name="Skrede I."/>
            <person name="Stenlid J."/>
            <person name="Wiebenga A."/>
            <person name="Xie X."/>
            <person name="Kuees U."/>
            <person name="Hibbett D.S."/>
            <person name="Hoffmeister D."/>
            <person name="Hoegberg N."/>
            <person name="Martin F."/>
            <person name="Grigoriev I.V."/>
            <person name="Watkinson S.C."/>
        </authorList>
    </citation>
    <scope>NUCLEOTIDE SEQUENCE [LARGE SCALE GENOMIC DNA]</scope>
    <source>
        <strain evidence="3">strain S7.3</strain>
    </source>
</reference>
<feature type="domain" description="PARP catalytic" evidence="1">
    <location>
        <begin position="243"/>
        <end position="375"/>
    </location>
</feature>
<dbReference type="InParanoid" id="F8QIH0"/>
<evidence type="ECO:0000259" key="1">
    <source>
        <dbReference type="Pfam" id="PF00644"/>
    </source>
</evidence>
<dbReference type="PANTHER" id="PTHR31681">
    <property type="entry name" value="C2H2-LIKE ZINC FINGER PROTEIN"/>
    <property type="match status" value="1"/>
</dbReference>
<dbReference type="HOGENOM" id="CLU_039434_0_0_1"/>
<name>F8QIH0_SERL3</name>
<keyword evidence="3" id="KW-1185">Reference proteome</keyword>
<proteinExistence type="predicted"/>
<dbReference type="Proteomes" id="UP000008063">
    <property type="component" value="Unassembled WGS sequence"/>
</dbReference>
<dbReference type="AlphaFoldDB" id="F8QIH0"/>
<dbReference type="Gene3D" id="3.90.228.10">
    <property type="match status" value="1"/>
</dbReference>
<sequence>MCNYCGLKPKYTEGSKTHPYCGRTCAGKAQMEGRASSNYFIRYFILILMYLSNICSSEPCAGAGDRSSASLSQKGQRGNQSLSVANSCDWCHMQNKCTDKITNSPYCGQTCARKAKGAMGITDPTICIIPKCPKDVWSPSSGPKSKYCGSAHRNLGKVACLWCRQKEKSGHHHFCSKTCAGEAEALAPFLIEVYPGHEIFDSVAHQFNTKWLHPPSPGKKNGTARKVYKIVEKPSFREEYDQYRAFLEQRDHFKGRKGMTAGNERRRWHGTTRNCNIGDQDQLKLCNLAVCPVCNIIRTSFDLKYFTKWGRFGRGIYTSATSSKSNDYINNGVTHPYKAIFLAHVSVGRASIQYNDNANLTQPPNGYDSVIGEPKQGGSLNYDELIVYRNDAIRPSYLVMYDQ</sequence>
<dbReference type="GO" id="GO:0003950">
    <property type="term" value="F:NAD+ poly-ADP-ribosyltransferase activity"/>
    <property type="evidence" value="ECO:0007669"/>
    <property type="project" value="InterPro"/>
</dbReference>
<dbReference type="STRING" id="936435.F8QIH0"/>